<dbReference type="RefSeq" id="WP_135482460.1">
    <property type="nucleotide sequence ID" value="NZ_SRMF01000002.1"/>
</dbReference>
<evidence type="ECO:0008006" key="4">
    <source>
        <dbReference type="Google" id="ProtNLM"/>
    </source>
</evidence>
<reference evidence="2 3" key="1">
    <citation type="submission" date="2019-04" db="EMBL/GenBank/DDBJ databases">
        <title>Natronospirillum operosus gen. nov., sp. nov., a haloalkaliphilic satellite isolated from decaying biomass of laboratory culture of cyanobacterium Geitlerinema sp. and proposal of Natronospirillaceae fam. nov. and Saccharospirillaceae fam. nov.</title>
        <authorList>
            <person name="Kevbrin V."/>
            <person name="Boltyanskaya Y."/>
            <person name="Koziaeva V."/>
            <person name="Grouzdev D.S."/>
            <person name="Park M."/>
            <person name="Cho J."/>
        </authorList>
    </citation>
    <scope>NUCLEOTIDE SEQUENCE [LARGE SCALE GENOMIC DNA]</scope>
    <source>
        <strain evidence="2 3">G-116</strain>
    </source>
</reference>
<evidence type="ECO:0000313" key="2">
    <source>
        <dbReference type="EMBL" id="TGG93914.1"/>
    </source>
</evidence>
<dbReference type="AlphaFoldDB" id="A0A4Z0W785"/>
<gene>
    <name evidence="2" type="ORF">E4656_06920</name>
</gene>
<feature type="chain" id="PRO_5021204696" description="Outer membrane protein assembly factor BamC" evidence="1">
    <location>
        <begin position="27"/>
        <end position="199"/>
    </location>
</feature>
<keyword evidence="3" id="KW-1185">Reference proteome</keyword>
<name>A0A4Z0W785_9GAMM</name>
<evidence type="ECO:0000313" key="3">
    <source>
        <dbReference type="Proteomes" id="UP000297475"/>
    </source>
</evidence>
<dbReference type="EMBL" id="SRMF01000002">
    <property type="protein sequence ID" value="TGG93914.1"/>
    <property type="molecule type" value="Genomic_DNA"/>
</dbReference>
<keyword evidence="1" id="KW-0732">Signal</keyword>
<accession>A0A4Z0W785</accession>
<dbReference type="Proteomes" id="UP000297475">
    <property type="component" value="Unassembled WGS sequence"/>
</dbReference>
<protein>
    <recommendedName>
        <fullName evidence="4">Outer membrane protein assembly factor BamC</fullName>
    </recommendedName>
</protein>
<comment type="caution">
    <text evidence="2">The sequence shown here is derived from an EMBL/GenBank/DDBJ whole genome shotgun (WGS) entry which is preliminary data.</text>
</comment>
<evidence type="ECO:0000256" key="1">
    <source>
        <dbReference type="SAM" id="SignalP"/>
    </source>
</evidence>
<proteinExistence type="predicted"/>
<feature type="signal peptide" evidence="1">
    <location>
        <begin position="1"/>
        <end position="26"/>
    </location>
</feature>
<sequence length="199" mass="22933">MMPNLMPIARRLALMLLIGAGLSACASQDLQTTQERELDWRTQSEVLPQASNRYWLPEPLPAGTPVSLRAPRLDLEVQSDVTERRIERLRLYIDSNGLPLIEMPDEPAVASEQVRAAFDSLGWEVRRTRLDSENRIEIDGSEWLERRSDQLFPRRPVIYVYFYSLGAGTQVHLERREEDQPFPVGTQRNLLEQLYAELS</sequence>
<organism evidence="2 3">
    <name type="scientific">Natronospirillum operosum</name>
    <dbReference type="NCBI Taxonomy" id="2759953"/>
    <lineage>
        <taxon>Bacteria</taxon>
        <taxon>Pseudomonadati</taxon>
        <taxon>Pseudomonadota</taxon>
        <taxon>Gammaproteobacteria</taxon>
        <taxon>Oceanospirillales</taxon>
        <taxon>Natronospirillaceae</taxon>
        <taxon>Natronospirillum</taxon>
    </lineage>
</organism>